<evidence type="ECO:0000256" key="8">
    <source>
        <dbReference type="RuleBase" id="RU365088"/>
    </source>
</evidence>
<name>A0A9E5MJN0_9GAMM</name>
<feature type="transmembrane region" description="Helical" evidence="8">
    <location>
        <begin position="249"/>
        <end position="268"/>
    </location>
</feature>
<feature type="transmembrane region" description="Helical" evidence="8">
    <location>
        <begin position="280"/>
        <end position="301"/>
    </location>
</feature>
<feature type="transmembrane region" description="Helical" evidence="8">
    <location>
        <begin position="76"/>
        <end position="95"/>
    </location>
</feature>
<sequence length="411" mass="44429">MGNTSQHRGLAIRLAALTALTPFAIDTYLAAIPRIAEDLQSDVPTINLSISVYLFGFALGQLAAGPLSDRIGRRPIALTGLTIFIVSSLAIVLSHSSDNFIFWRFIQALGGGGASVVSAAIVRDRFQGQESARIFATIGMIMMVAPLIAPGVGSIFLAAAGWHSIFIFLAAYAVLLMWIMTKHIPETKKEHVTPTVSLSRHYVQAYAATLRQTASYPYLFSQALVSGILLTVITNASFIFLTYFEVSQLHFPFYFASVPLASVVASRINLHLLRRTERRVILRTAAIAQLLITALLVLYTWMSTPVIWVTMALICSVIATIGFIYANNLSLYLDFHGKTGGSANAIFGCATFAAGALFGGVSSLFYDGTLLPISILIGVCSLLSFMSLFKATAEASPQQEQDEFPQKPSTP</sequence>
<evidence type="ECO:0000259" key="9">
    <source>
        <dbReference type="PROSITE" id="PS50850"/>
    </source>
</evidence>
<feature type="transmembrane region" description="Helical" evidence="8">
    <location>
        <begin position="219"/>
        <end position="243"/>
    </location>
</feature>
<dbReference type="AlphaFoldDB" id="A0A9E5MJN0"/>
<comment type="similarity">
    <text evidence="2 8">Belongs to the major facilitator superfamily. Bcr/CmlA family.</text>
</comment>
<dbReference type="Proteomes" id="UP000787472">
    <property type="component" value="Unassembled WGS sequence"/>
</dbReference>
<evidence type="ECO:0000313" key="11">
    <source>
        <dbReference type="Proteomes" id="UP000787472"/>
    </source>
</evidence>
<keyword evidence="8" id="KW-0997">Cell inner membrane</keyword>
<proteinExistence type="inferred from homology"/>
<feature type="domain" description="Major facilitator superfamily (MFS) profile" evidence="9">
    <location>
        <begin position="10"/>
        <end position="396"/>
    </location>
</feature>
<dbReference type="PANTHER" id="PTHR23502:SF132">
    <property type="entry name" value="POLYAMINE TRANSPORTER 2-RELATED"/>
    <property type="match status" value="1"/>
</dbReference>
<evidence type="ECO:0000256" key="3">
    <source>
        <dbReference type="ARBA" id="ARBA00022448"/>
    </source>
</evidence>
<dbReference type="Pfam" id="PF07690">
    <property type="entry name" value="MFS_1"/>
    <property type="match status" value="1"/>
</dbReference>
<evidence type="ECO:0000313" key="10">
    <source>
        <dbReference type="EMBL" id="NHO64237.1"/>
    </source>
</evidence>
<dbReference type="PROSITE" id="PS50850">
    <property type="entry name" value="MFS"/>
    <property type="match status" value="1"/>
</dbReference>
<dbReference type="InterPro" id="IPR011701">
    <property type="entry name" value="MFS"/>
</dbReference>
<keyword evidence="3 8" id="KW-0813">Transport</keyword>
<feature type="transmembrane region" description="Helical" evidence="8">
    <location>
        <begin position="307"/>
        <end position="333"/>
    </location>
</feature>
<gene>
    <name evidence="10" type="ORF">G8770_01590</name>
</gene>
<dbReference type="CDD" id="cd17320">
    <property type="entry name" value="MFS_MdfA_MDR_like"/>
    <property type="match status" value="1"/>
</dbReference>
<feature type="transmembrane region" description="Helical" evidence="8">
    <location>
        <begin position="12"/>
        <end position="32"/>
    </location>
</feature>
<keyword evidence="5 8" id="KW-0812">Transmembrane</keyword>
<comment type="subcellular location">
    <subcellularLocation>
        <location evidence="8">Cell inner membrane</location>
        <topology evidence="8">Multi-pass membrane protein</topology>
    </subcellularLocation>
    <subcellularLocation>
        <location evidence="1">Cell membrane</location>
        <topology evidence="1">Multi-pass membrane protein</topology>
    </subcellularLocation>
</comment>
<reference evidence="10" key="1">
    <citation type="submission" date="2020-03" db="EMBL/GenBank/DDBJ databases">
        <authorList>
            <person name="Guo F."/>
        </authorList>
    </citation>
    <scope>NUCLEOTIDE SEQUENCE</scope>
    <source>
        <strain evidence="10">JCM 30134</strain>
    </source>
</reference>
<dbReference type="GO" id="GO:0005886">
    <property type="term" value="C:plasma membrane"/>
    <property type="evidence" value="ECO:0007669"/>
    <property type="project" value="UniProtKB-SubCell"/>
</dbReference>
<dbReference type="NCBIfam" id="TIGR00710">
    <property type="entry name" value="efflux_Bcr_CflA"/>
    <property type="match status" value="1"/>
</dbReference>
<feature type="transmembrane region" description="Helical" evidence="8">
    <location>
        <begin position="44"/>
        <end position="64"/>
    </location>
</feature>
<evidence type="ECO:0000256" key="7">
    <source>
        <dbReference type="ARBA" id="ARBA00023136"/>
    </source>
</evidence>
<dbReference type="PROSITE" id="PS00216">
    <property type="entry name" value="SUGAR_TRANSPORT_1"/>
    <property type="match status" value="1"/>
</dbReference>
<feature type="transmembrane region" description="Helical" evidence="8">
    <location>
        <begin position="371"/>
        <end position="389"/>
    </location>
</feature>
<dbReference type="InterPro" id="IPR020846">
    <property type="entry name" value="MFS_dom"/>
</dbReference>
<accession>A0A9E5MJN0</accession>
<dbReference type="InterPro" id="IPR004812">
    <property type="entry name" value="Efflux_drug-R_Bcr/CmlA"/>
</dbReference>
<feature type="transmembrane region" description="Helical" evidence="8">
    <location>
        <begin position="345"/>
        <end position="365"/>
    </location>
</feature>
<feature type="transmembrane region" description="Helical" evidence="8">
    <location>
        <begin position="134"/>
        <end position="156"/>
    </location>
</feature>
<dbReference type="PANTHER" id="PTHR23502">
    <property type="entry name" value="MAJOR FACILITATOR SUPERFAMILY"/>
    <property type="match status" value="1"/>
</dbReference>
<keyword evidence="7 8" id="KW-0472">Membrane</keyword>
<feature type="transmembrane region" description="Helical" evidence="8">
    <location>
        <begin position="101"/>
        <end position="122"/>
    </location>
</feature>
<dbReference type="RefSeq" id="WP_167181067.1">
    <property type="nucleotide sequence ID" value="NZ_JAAONZ010000001.1"/>
</dbReference>
<comment type="caution">
    <text evidence="10">The sequence shown here is derived from an EMBL/GenBank/DDBJ whole genome shotgun (WGS) entry which is preliminary data.</text>
</comment>
<evidence type="ECO:0000256" key="4">
    <source>
        <dbReference type="ARBA" id="ARBA00022475"/>
    </source>
</evidence>
<organism evidence="10 11">
    <name type="scientific">Pseudomaricurvus hydrocarbonicus</name>
    <dbReference type="NCBI Taxonomy" id="1470433"/>
    <lineage>
        <taxon>Bacteria</taxon>
        <taxon>Pseudomonadati</taxon>
        <taxon>Pseudomonadota</taxon>
        <taxon>Gammaproteobacteria</taxon>
        <taxon>Cellvibrionales</taxon>
        <taxon>Cellvibrionaceae</taxon>
        <taxon>Pseudomaricurvus</taxon>
    </lineage>
</organism>
<dbReference type="EMBL" id="JAAONZ010000001">
    <property type="protein sequence ID" value="NHO64237.1"/>
    <property type="molecule type" value="Genomic_DNA"/>
</dbReference>
<dbReference type="Gene3D" id="1.20.1720.10">
    <property type="entry name" value="Multidrug resistance protein D"/>
    <property type="match status" value="1"/>
</dbReference>
<dbReference type="InterPro" id="IPR005829">
    <property type="entry name" value="Sugar_transporter_CS"/>
</dbReference>
<keyword evidence="4" id="KW-1003">Cell membrane</keyword>
<keyword evidence="11" id="KW-1185">Reference proteome</keyword>
<evidence type="ECO:0000256" key="5">
    <source>
        <dbReference type="ARBA" id="ARBA00022692"/>
    </source>
</evidence>
<protein>
    <recommendedName>
        <fullName evidence="8">Bcr/CflA family efflux transporter</fullName>
    </recommendedName>
</protein>
<dbReference type="GO" id="GO:1990961">
    <property type="term" value="P:xenobiotic detoxification by transmembrane export across the plasma membrane"/>
    <property type="evidence" value="ECO:0007669"/>
    <property type="project" value="InterPro"/>
</dbReference>
<dbReference type="SUPFAM" id="SSF103473">
    <property type="entry name" value="MFS general substrate transporter"/>
    <property type="match status" value="1"/>
</dbReference>
<evidence type="ECO:0000256" key="6">
    <source>
        <dbReference type="ARBA" id="ARBA00022989"/>
    </source>
</evidence>
<dbReference type="InterPro" id="IPR036259">
    <property type="entry name" value="MFS_trans_sf"/>
</dbReference>
<evidence type="ECO:0000256" key="1">
    <source>
        <dbReference type="ARBA" id="ARBA00004651"/>
    </source>
</evidence>
<evidence type="ECO:0000256" key="2">
    <source>
        <dbReference type="ARBA" id="ARBA00006236"/>
    </source>
</evidence>
<keyword evidence="6 8" id="KW-1133">Transmembrane helix</keyword>
<dbReference type="GO" id="GO:0042910">
    <property type="term" value="F:xenobiotic transmembrane transporter activity"/>
    <property type="evidence" value="ECO:0007669"/>
    <property type="project" value="InterPro"/>
</dbReference>
<feature type="transmembrane region" description="Helical" evidence="8">
    <location>
        <begin position="162"/>
        <end position="180"/>
    </location>
</feature>